<proteinExistence type="predicted"/>
<feature type="region of interest" description="Disordered" evidence="1">
    <location>
        <begin position="28"/>
        <end position="309"/>
    </location>
</feature>
<protein>
    <submittedName>
        <fullName evidence="2">Uncharacterized protein</fullName>
    </submittedName>
</protein>
<feature type="compositionally biased region" description="Low complexity" evidence="1">
    <location>
        <begin position="380"/>
        <end position="390"/>
    </location>
</feature>
<gene>
    <name evidence="2" type="ORF">AVDCRST_MAG19-4676</name>
</gene>
<feature type="compositionally biased region" description="Low complexity" evidence="1">
    <location>
        <begin position="79"/>
        <end position="96"/>
    </location>
</feature>
<feature type="region of interest" description="Disordered" evidence="1">
    <location>
        <begin position="464"/>
        <end position="497"/>
    </location>
</feature>
<name>A0A6J4VUR9_9BACT</name>
<dbReference type="EMBL" id="CADCWL010000256">
    <property type="protein sequence ID" value="CAA9586044.1"/>
    <property type="molecule type" value="Genomic_DNA"/>
</dbReference>
<feature type="compositionally biased region" description="Basic and acidic residues" evidence="1">
    <location>
        <begin position="167"/>
        <end position="177"/>
    </location>
</feature>
<feature type="compositionally biased region" description="Basic residues" evidence="1">
    <location>
        <begin position="207"/>
        <end position="222"/>
    </location>
</feature>
<feature type="compositionally biased region" description="Basic residues" evidence="1">
    <location>
        <begin position="476"/>
        <end position="488"/>
    </location>
</feature>
<feature type="compositionally biased region" description="Low complexity" evidence="1">
    <location>
        <begin position="250"/>
        <end position="266"/>
    </location>
</feature>
<feature type="compositionally biased region" description="Low complexity" evidence="1">
    <location>
        <begin position="182"/>
        <end position="192"/>
    </location>
</feature>
<feature type="non-terminal residue" evidence="2">
    <location>
        <position position="511"/>
    </location>
</feature>
<feature type="compositionally biased region" description="Basic and acidic residues" evidence="1">
    <location>
        <begin position="273"/>
        <end position="284"/>
    </location>
</feature>
<sequence length="511" mass="55638">GPLRPQPVALHVSDPGAGLLAPLALRPGDAGARGRLRPAVPLARQRRAVDRHRQARRVRGGGVRRLRRRGGGDVPPLRPGVAGEPAAARTPRPAGRLYLRRCPGRHDGLALSAHRDRPLHRHGPLPSPDDPRRRPAGGAAGRLSRRPVDGLRLPGVVRQRFAVRPALEPDRRPGDRPRGRRPAASPRRIQAARGRRPPPRRLGDHAGRRRRGGGRDRWRHRSPPVPLEPPRALGGSGERPQRRGDDRAAAARPPRLATGPAPAGRPLARRRRADQVRRGTPDPARRRRPLAAGWGDGGVAGSGAARRGERGALGACRCRRLRPVLRSRRGSGQRRRPGRDRADVAGRGGHRSPERRDTGGRRPAVGDGRGGCHPRRWPRLAGAGPLAATGTSAAGRLRGALSLPAGRDLELPGLVRDLAGRPRRPPAVGLAGAAGGRLERRRTGRLRPLHLDLALVARRLWHHRGHRRPADDRPRPPPHPRRGNHRLCRSSVTADHSGRLRRAIVRPRRSV</sequence>
<feature type="compositionally biased region" description="Basic residues" evidence="1">
    <location>
        <begin position="53"/>
        <end position="69"/>
    </location>
</feature>
<evidence type="ECO:0000256" key="1">
    <source>
        <dbReference type="SAM" id="MobiDB-lite"/>
    </source>
</evidence>
<feature type="compositionally biased region" description="Basic and acidic residues" evidence="1">
    <location>
        <begin position="104"/>
        <end position="116"/>
    </location>
</feature>
<evidence type="ECO:0000313" key="2">
    <source>
        <dbReference type="EMBL" id="CAA9586044.1"/>
    </source>
</evidence>
<feature type="compositionally biased region" description="Basic and acidic residues" evidence="1">
    <location>
        <begin position="239"/>
        <end position="249"/>
    </location>
</feature>
<dbReference type="AlphaFoldDB" id="A0A6J4VUR9"/>
<feature type="region of interest" description="Disordered" evidence="1">
    <location>
        <begin position="324"/>
        <end position="390"/>
    </location>
</feature>
<reference evidence="2" key="1">
    <citation type="submission" date="2020-02" db="EMBL/GenBank/DDBJ databases">
        <authorList>
            <person name="Meier V. D."/>
        </authorList>
    </citation>
    <scope>NUCLEOTIDE SEQUENCE</scope>
    <source>
        <strain evidence="2">AVDCRST_MAG19</strain>
    </source>
</reference>
<feature type="non-terminal residue" evidence="2">
    <location>
        <position position="1"/>
    </location>
</feature>
<feature type="compositionally biased region" description="Basic residues" evidence="1">
    <location>
        <begin position="324"/>
        <end position="338"/>
    </location>
</feature>
<organism evidence="2">
    <name type="scientific">uncultured Thermomicrobiales bacterium</name>
    <dbReference type="NCBI Taxonomy" id="1645740"/>
    <lineage>
        <taxon>Bacteria</taxon>
        <taxon>Pseudomonadati</taxon>
        <taxon>Thermomicrobiota</taxon>
        <taxon>Thermomicrobia</taxon>
        <taxon>Thermomicrobiales</taxon>
        <taxon>environmental samples</taxon>
    </lineage>
</organism>
<accession>A0A6J4VUR9</accession>
<feature type="compositionally biased region" description="Basic and acidic residues" evidence="1">
    <location>
        <begin position="351"/>
        <end position="360"/>
    </location>
</feature>